<dbReference type="AlphaFoldDB" id="A0A061F2E6"/>
<organism evidence="3 4">
    <name type="scientific">Theobroma cacao</name>
    <name type="common">Cacao</name>
    <name type="synonym">Cocoa</name>
    <dbReference type="NCBI Taxonomy" id="3641"/>
    <lineage>
        <taxon>Eukaryota</taxon>
        <taxon>Viridiplantae</taxon>
        <taxon>Streptophyta</taxon>
        <taxon>Embryophyta</taxon>
        <taxon>Tracheophyta</taxon>
        <taxon>Spermatophyta</taxon>
        <taxon>Magnoliopsida</taxon>
        <taxon>eudicotyledons</taxon>
        <taxon>Gunneridae</taxon>
        <taxon>Pentapetalae</taxon>
        <taxon>rosids</taxon>
        <taxon>malvids</taxon>
        <taxon>Malvales</taxon>
        <taxon>Malvaceae</taxon>
        <taxon>Byttnerioideae</taxon>
        <taxon>Theobroma</taxon>
    </lineage>
</organism>
<name>A0A061F2E6_THECC</name>
<dbReference type="InterPro" id="IPR036875">
    <property type="entry name" value="Znf_CCHC_sf"/>
</dbReference>
<dbReference type="InterPro" id="IPR012337">
    <property type="entry name" value="RNaseH-like_sf"/>
</dbReference>
<dbReference type="HOGENOM" id="CLU_099635_0_0_1"/>
<reference evidence="3 4" key="1">
    <citation type="journal article" date="2013" name="Genome Biol.">
        <title>The genome sequence of the most widely cultivated cacao type and its use to identify candidate genes regulating pod color.</title>
        <authorList>
            <person name="Motamayor J.C."/>
            <person name="Mockaitis K."/>
            <person name="Schmutz J."/>
            <person name="Haiminen N."/>
            <person name="Iii D.L."/>
            <person name="Cornejo O."/>
            <person name="Findley S.D."/>
            <person name="Zheng P."/>
            <person name="Utro F."/>
            <person name="Royaert S."/>
            <person name="Saski C."/>
            <person name="Jenkins J."/>
            <person name="Podicheti R."/>
            <person name="Zhao M."/>
            <person name="Scheffler B.E."/>
            <person name="Stack J.C."/>
            <person name="Feltus F.A."/>
            <person name="Mustiga G.M."/>
            <person name="Amores F."/>
            <person name="Phillips W."/>
            <person name="Marelli J.P."/>
            <person name="May G.D."/>
            <person name="Shapiro H."/>
            <person name="Ma J."/>
            <person name="Bustamante C.D."/>
            <person name="Schnell R.J."/>
            <person name="Main D."/>
            <person name="Gilbert D."/>
            <person name="Parida L."/>
            <person name="Kuhn D.N."/>
        </authorList>
    </citation>
    <scope>NUCLEOTIDE SEQUENCE [LARGE SCALE GENOMIC DNA]</scope>
    <source>
        <strain evidence="4">cv. Matina 1-6</strain>
    </source>
</reference>
<keyword evidence="1" id="KW-0175">Coiled coil</keyword>
<dbReference type="GO" id="GO:0015074">
    <property type="term" value="P:DNA integration"/>
    <property type="evidence" value="ECO:0007669"/>
    <property type="project" value="InterPro"/>
</dbReference>
<dbReference type="GO" id="GO:0003676">
    <property type="term" value="F:nucleic acid binding"/>
    <property type="evidence" value="ECO:0007669"/>
    <property type="project" value="InterPro"/>
</dbReference>
<dbReference type="SUPFAM" id="SSF57756">
    <property type="entry name" value="Retrovirus zinc finger-like domains"/>
    <property type="match status" value="1"/>
</dbReference>
<dbReference type="InParanoid" id="A0A061F2E6"/>
<dbReference type="SUPFAM" id="SSF53098">
    <property type="entry name" value="Ribonuclease H-like"/>
    <property type="match status" value="1"/>
</dbReference>
<gene>
    <name evidence="3" type="ORF">TCM_023546</name>
</gene>
<evidence type="ECO:0000256" key="1">
    <source>
        <dbReference type="SAM" id="Coils"/>
    </source>
</evidence>
<dbReference type="eggNOG" id="KOG0017">
    <property type="taxonomic scope" value="Eukaryota"/>
</dbReference>
<protein>
    <recommendedName>
        <fullName evidence="2">Integrase catalytic domain-containing protein</fullName>
    </recommendedName>
</protein>
<evidence type="ECO:0000313" key="4">
    <source>
        <dbReference type="Proteomes" id="UP000026915"/>
    </source>
</evidence>
<dbReference type="Gramene" id="EOY08654">
    <property type="protein sequence ID" value="EOY08654"/>
    <property type="gene ID" value="TCM_023546"/>
</dbReference>
<proteinExistence type="predicted"/>
<accession>A0A061F2E6</accession>
<sequence length="244" mass="28054">MTSIREAKDLNVITLDEICGSLLTHELELKEEKEEDKREAKEKKKCTALKASILKVELEELSCDDDEELALVARKFKKLMGKINRRLGRRGFRTDQSASWKIKNKNDSNKNEELICYEYKKPGHFKFECPLLKDKTPKKNKKSKKEMVAIAWSNSDTSSSKAEDEKSEERANIYLMAQDDETEVSLSPCDISIDDLQDKKVENEKGLAIVSIRSDHGRAFENDEFEEFCNKKGLDHNFSAPRTP</sequence>
<dbReference type="Gene3D" id="3.30.420.10">
    <property type="entry name" value="Ribonuclease H-like superfamily/Ribonuclease H"/>
    <property type="match status" value="1"/>
</dbReference>
<dbReference type="InterPro" id="IPR039537">
    <property type="entry name" value="Retrotran_Ty1/copia-like"/>
</dbReference>
<dbReference type="GO" id="GO:0008270">
    <property type="term" value="F:zinc ion binding"/>
    <property type="evidence" value="ECO:0007669"/>
    <property type="project" value="InterPro"/>
</dbReference>
<dbReference type="OMA" id="ELICYEY"/>
<dbReference type="InterPro" id="IPR001584">
    <property type="entry name" value="Integrase_cat-core"/>
</dbReference>
<dbReference type="PANTHER" id="PTHR42648">
    <property type="entry name" value="TRANSPOSASE, PUTATIVE-RELATED"/>
    <property type="match status" value="1"/>
</dbReference>
<evidence type="ECO:0000313" key="3">
    <source>
        <dbReference type="EMBL" id="EOY08654.1"/>
    </source>
</evidence>
<dbReference type="Gene3D" id="4.10.60.10">
    <property type="entry name" value="Zinc finger, CCHC-type"/>
    <property type="match status" value="1"/>
</dbReference>
<evidence type="ECO:0000259" key="2">
    <source>
        <dbReference type="PROSITE" id="PS50994"/>
    </source>
</evidence>
<dbReference type="PROSITE" id="PS50994">
    <property type="entry name" value="INTEGRASE"/>
    <property type="match status" value="1"/>
</dbReference>
<dbReference type="EMBL" id="CM001883">
    <property type="protein sequence ID" value="EOY08654.1"/>
    <property type="molecule type" value="Genomic_DNA"/>
</dbReference>
<dbReference type="PANTHER" id="PTHR42648:SF21">
    <property type="entry name" value="CYSTEINE-RICH RLK (RECEPTOR-LIKE PROTEIN KINASE) 8"/>
    <property type="match status" value="1"/>
</dbReference>
<feature type="coiled-coil region" evidence="1">
    <location>
        <begin position="23"/>
        <end position="50"/>
    </location>
</feature>
<feature type="domain" description="Integrase catalytic" evidence="2">
    <location>
        <begin position="211"/>
        <end position="244"/>
    </location>
</feature>
<dbReference type="Proteomes" id="UP000026915">
    <property type="component" value="Chromosome 5"/>
</dbReference>
<dbReference type="InterPro" id="IPR036397">
    <property type="entry name" value="RNaseH_sf"/>
</dbReference>
<keyword evidence="4" id="KW-1185">Reference proteome</keyword>